<evidence type="ECO:0000313" key="1">
    <source>
        <dbReference type="EMBL" id="PKY51414.1"/>
    </source>
</evidence>
<protein>
    <submittedName>
        <fullName evidence="1">Uncharacterized protein</fullName>
    </submittedName>
</protein>
<name>A0A2I1GY08_9GLOM</name>
<accession>A0A2I1GY08</accession>
<proteinExistence type="predicted"/>
<sequence>MSNIREKLAHDVINKANTSIDIMIYCINNIKITKQIILADKSLTNDEKTYAVRKIDKTYDKNKILFNSGILYQLETVWNDGKYEEWDFKEKQLKRIGELLDIH</sequence>
<gene>
    <name evidence="1" type="ORF">RhiirA4_468437</name>
</gene>
<organism evidence="1 2">
    <name type="scientific">Rhizophagus irregularis</name>
    <dbReference type="NCBI Taxonomy" id="588596"/>
    <lineage>
        <taxon>Eukaryota</taxon>
        <taxon>Fungi</taxon>
        <taxon>Fungi incertae sedis</taxon>
        <taxon>Mucoromycota</taxon>
        <taxon>Glomeromycotina</taxon>
        <taxon>Glomeromycetes</taxon>
        <taxon>Glomerales</taxon>
        <taxon>Glomeraceae</taxon>
        <taxon>Rhizophagus</taxon>
    </lineage>
</organism>
<dbReference type="Proteomes" id="UP000234323">
    <property type="component" value="Unassembled WGS sequence"/>
</dbReference>
<keyword evidence="2" id="KW-1185">Reference proteome</keyword>
<comment type="caution">
    <text evidence="1">The sequence shown here is derived from an EMBL/GenBank/DDBJ whole genome shotgun (WGS) entry which is preliminary data.</text>
</comment>
<dbReference type="EMBL" id="LLXI01001021">
    <property type="protein sequence ID" value="PKY51414.1"/>
    <property type="molecule type" value="Genomic_DNA"/>
</dbReference>
<evidence type="ECO:0000313" key="2">
    <source>
        <dbReference type="Proteomes" id="UP000234323"/>
    </source>
</evidence>
<reference evidence="1 2" key="1">
    <citation type="submission" date="2015-10" db="EMBL/GenBank/DDBJ databases">
        <title>Genome analyses suggest a sexual origin of heterokaryosis in a supposedly ancient asexual fungus.</title>
        <authorList>
            <person name="Ropars J."/>
            <person name="Sedzielewska K."/>
            <person name="Noel J."/>
            <person name="Charron P."/>
            <person name="Farinelli L."/>
            <person name="Marton T."/>
            <person name="Kruger M."/>
            <person name="Pelin A."/>
            <person name="Brachmann A."/>
            <person name="Corradi N."/>
        </authorList>
    </citation>
    <scope>NUCLEOTIDE SEQUENCE [LARGE SCALE GENOMIC DNA]</scope>
    <source>
        <strain evidence="1 2">A4</strain>
    </source>
</reference>
<dbReference type="AlphaFoldDB" id="A0A2I1GY08"/>